<dbReference type="RefSeq" id="WP_092723987.1">
    <property type="nucleotide sequence ID" value="NZ_FNNO01000008.1"/>
</dbReference>
<proteinExistence type="predicted"/>
<gene>
    <name evidence="2" type="ORF">SAMN05444410_108169</name>
</gene>
<reference evidence="2 3" key="1">
    <citation type="submission" date="2016-10" db="EMBL/GenBank/DDBJ databases">
        <authorList>
            <person name="Varghese N."/>
            <person name="Submissions S."/>
        </authorList>
    </citation>
    <scope>NUCLEOTIDE SEQUENCE [LARGE SCALE GENOMIC DNA]</scope>
    <source>
        <strain evidence="2 3">DSM 25353</strain>
    </source>
</reference>
<feature type="domain" description="DUF4236" evidence="1">
    <location>
        <begin position="4"/>
        <end position="56"/>
    </location>
</feature>
<evidence type="ECO:0000313" key="2">
    <source>
        <dbReference type="EMBL" id="SDX05910.1"/>
    </source>
</evidence>
<dbReference type="Proteomes" id="UP000198711">
    <property type="component" value="Unassembled WGS sequence"/>
</dbReference>
<keyword evidence="3" id="KW-1185">Reference proteome</keyword>
<comment type="caution">
    <text evidence="2">The sequence shown here is derived from an EMBL/GenBank/DDBJ whole genome shotgun (WGS) entry which is preliminary data.</text>
</comment>
<dbReference type="InterPro" id="IPR025330">
    <property type="entry name" value="DUF4236"/>
</dbReference>
<name>A0A8X8ID58_9BACT</name>
<accession>A0A8X8ID58</accession>
<evidence type="ECO:0000313" key="3">
    <source>
        <dbReference type="Proteomes" id="UP000198711"/>
    </source>
</evidence>
<protein>
    <recommendedName>
        <fullName evidence="1">DUF4236 domain-containing protein</fullName>
    </recommendedName>
</protein>
<dbReference type="Pfam" id="PF14020">
    <property type="entry name" value="DUF4236"/>
    <property type="match status" value="1"/>
</dbReference>
<dbReference type="EMBL" id="FNNO01000008">
    <property type="protein sequence ID" value="SDX05910.1"/>
    <property type="molecule type" value="Genomic_DNA"/>
</dbReference>
<organism evidence="2 3">
    <name type="scientific">Hydrobacter penzbergensis</name>
    <dbReference type="NCBI Taxonomy" id="1235997"/>
    <lineage>
        <taxon>Bacteria</taxon>
        <taxon>Pseudomonadati</taxon>
        <taxon>Bacteroidota</taxon>
        <taxon>Chitinophagia</taxon>
        <taxon>Chitinophagales</taxon>
        <taxon>Chitinophagaceae</taxon>
        <taxon>Hydrobacter</taxon>
    </lineage>
</organism>
<sequence length="100" mass="11130">MGYLRFWRRIKLFSGGTLNIGKKGISFSFGARGLRYTVGKNKKRVAIGIPGTGISYINSSSKAKNDQPGRDKIEDVNNLNLDENLSDLDKLKIILDAKKK</sequence>
<dbReference type="AlphaFoldDB" id="A0A8X8ID58"/>
<evidence type="ECO:0000259" key="1">
    <source>
        <dbReference type="Pfam" id="PF14020"/>
    </source>
</evidence>